<gene>
    <name evidence="1" type="ORF">DFK10_13265</name>
</gene>
<comment type="caution">
    <text evidence="1">The sequence shown here is derived from an EMBL/GenBank/DDBJ whole genome shotgun (WGS) entry which is preliminary data.</text>
</comment>
<accession>A0A2V1P1F7</accession>
<proteinExistence type="predicted"/>
<evidence type="ECO:0000313" key="2">
    <source>
        <dbReference type="Proteomes" id="UP000245293"/>
    </source>
</evidence>
<dbReference type="Proteomes" id="UP000245293">
    <property type="component" value="Unassembled WGS sequence"/>
</dbReference>
<organism evidence="1 2">
    <name type="scientific">Salibaculum griseiflavum</name>
    <dbReference type="NCBI Taxonomy" id="1914409"/>
    <lineage>
        <taxon>Bacteria</taxon>
        <taxon>Pseudomonadati</taxon>
        <taxon>Pseudomonadota</taxon>
        <taxon>Alphaproteobacteria</taxon>
        <taxon>Rhodobacterales</taxon>
        <taxon>Roseobacteraceae</taxon>
        <taxon>Salibaculum</taxon>
    </lineage>
</organism>
<keyword evidence="2" id="KW-1185">Reference proteome</keyword>
<sequence length="63" mass="7202">MELHAIFEETLLSRRRSSTYGMLLDFENRALDDTSARATARRDQPCSLLGFQLVSQIAEINRS</sequence>
<dbReference type="EMBL" id="QETF01000017">
    <property type="protein sequence ID" value="PWG16156.1"/>
    <property type="molecule type" value="Genomic_DNA"/>
</dbReference>
<protein>
    <submittedName>
        <fullName evidence="1">Uncharacterized protein</fullName>
    </submittedName>
</protein>
<evidence type="ECO:0000313" key="1">
    <source>
        <dbReference type="EMBL" id="PWG16156.1"/>
    </source>
</evidence>
<name>A0A2V1P1F7_9RHOB</name>
<dbReference type="AlphaFoldDB" id="A0A2V1P1F7"/>
<reference evidence="2" key="1">
    <citation type="submission" date="2018-05" db="EMBL/GenBank/DDBJ databases">
        <authorList>
            <person name="Du Z."/>
            <person name="Wang X."/>
        </authorList>
    </citation>
    <scope>NUCLEOTIDE SEQUENCE [LARGE SCALE GENOMIC DNA]</scope>
    <source>
        <strain evidence="2">WDS4C29</strain>
    </source>
</reference>